<feature type="non-terminal residue" evidence="1">
    <location>
        <position position="1"/>
    </location>
</feature>
<dbReference type="HOGENOM" id="CLU_198628_1_0_6"/>
<evidence type="ECO:0008006" key="3">
    <source>
        <dbReference type="Google" id="ProtNLM"/>
    </source>
</evidence>
<reference evidence="1 2" key="1">
    <citation type="journal article" date="2011" name="PLoS Pathog.">
        <title>Dynamic evolution of pathogenicity revealed by sequencing and comparative genomics of 19 Pseudomonas syringae isolates.</title>
        <authorList>
            <person name="Baltrus D.A."/>
            <person name="Nishimura M.T."/>
            <person name="Romanchuk A."/>
            <person name="Chang J.H."/>
            <person name="Mukhtar M.S."/>
            <person name="Cherkis K."/>
            <person name="Roach J."/>
            <person name="Grant S.R."/>
            <person name="Jones C.D."/>
            <person name="Dangl J.L."/>
        </authorList>
    </citation>
    <scope>NUCLEOTIDE SEQUENCE [LARGE SCALE GENOMIC DNA]</scope>
    <source>
        <strain evidence="2">M301072PT</strain>
    </source>
</reference>
<name>F3G057_PSESX</name>
<evidence type="ECO:0000313" key="1">
    <source>
        <dbReference type="EMBL" id="EGH35849.1"/>
    </source>
</evidence>
<dbReference type="Proteomes" id="UP000004471">
    <property type="component" value="Unassembled WGS sequence"/>
</dbReference>
<dbReference type="EMBL" id="AEAH01004125">
    <property type="protein sequence ID" value="EGH35849.1"/>
    <property type="molecule type" value="Genomic_DNA"/>
</dbReference>
<evidence type="ECO:0000313" key="2">
    <source>
        <dbReference type="Proteomes" id="UP000004471"/>
    </source>
</evidence>
<protein>
    <recommendedName>
        <fullName evidence="3">Amino acid adenylation</fullName>
    </recommendedName>
</protein>
<comment type="caution">
    <text evidence="1">The sequence shown here is derived from an EMBL/GenBank/DDBJ whole genome shotgun (WGS) entry which is preliminary data.</text>
</comment>
<dbReference type="AlphaFoldDB" id="F3G057"/>
<accession>F3G057</accession>
<proteinExistence type="predicted"/>
<organism evidence="1 2">
    <name type="scientific">Pseudomonas syringae pv. japonica str. M301072</name>
    <dbReference type="NCBI Taxonomy" id="629262"/>
    <lineage>
        <taxon>Bacteria</taxon>
        <taxon>Pseudomonadati</taxon>
        <taxon>Pseudomonadota</taxon>
        <taxon>Gammaproteobacteria</taxon>
        <taxon>Pseudomonadales</taxon>
        <taxon>Pseudomonadaceae</taxon>
        <taxon>Pseudomonas</taxon>
        <taxon>Pseudomonas syringae</taxon>
    </lineage>
</organism>
<sequence>CDYMQAALQSLVEALEHASQAPLHSFSVMPEQERHQLM</sequence>
<feature type="non-terminal residue" evidence="1">
    <location>
        <position position="38"/>
    </location>
</feature>
<gene>
    <name evidence="1" type="ORF">PSYJA_45131</name>
</gene>